<dbReference type="GO" id="GO:0008199">
    <property type="term" value="F:ferric iron binding"/>
    <property type="evidence" value="ECO:0007669"/>
    <property type="project" value="InterPro"/>
</dbReference>
<dbReference type="SUPFAM" id="SSF47240">
    <property type="entry name" value="Ferritin-like"/>
    <property type="match status" value="1"/>
</dbReference>
<evidence type="ECO:0000313" key="4">
    <source>
        <dbReference type="EMBL" id="SDL03238.1"/>
    </source>
</evidence>
<comment type="similarity">
    <text evidence="1 2">Belongs to the Dps family.</text>
</comment>
<dbReference type="InterPro" id="IPR012347">
    <property type="entry name" value="Ferritin-like"/>
</dbReference>
<organism evidence="4 5">
    <name type="scientific">Catalinimonas alkaloidigena</name>
    <dbReference type="NCBI Taxonomy" id="1075417"/>
    <lineage>
        <taxon>Bacteria</taxon>
        <taxon>Pseudomonadati</taxon>
        <taxon>Bacteroidota</taxon>
        <taxon>Cytophagia</taxon>
        <taxon>Cytophagales</taxon>
        <taxon>Catalimonadaceae</taxon>
        <taxon>Catalinimonas</taxon>
    </lineage>
</organism>
<gene>
    <name evidence="4" type="ORF">SAMN05421823_104191</name>
</gene>
<dbReference type="InterPro" id="IPR002177">
    <property type="entry name" value="DPS_DNA-bd"/>
</dbReference>
<reference evidence="4 5" key="1">
    <citation type="submission" date="2016-10" db="EMBL/GenBank/DDBJ databases">
        <authorList>
            <person name="de Groot N.N."/>
        </authorList>
    </citation>
    <scope>NUCLEOTIDE SEQUENCE [LARGE SCALE GENOMIC DNA]</scope>
    <source>
        <strain evidence="4 5">DSM 25186</strain>
    </source>
</reference>
<keyword evidence="4" id="KW-0238">DNA-binding</keyword>
<dbReference type="Gene3D" id="1.20.1260.10">
    <property type="match status" value="1"/>
</dbReference>
<evidence type="ECO:0000256" key="2">
    <source>
        <dbReference type="RuleBase" id="RU003875"/>
    </source>
</evidence>
<dbReference type="PANTHER" id="PTHR42932:SF3">
    <property type="entry name" value="DNA PROTECTION DURING STARVATION PROTEIN"/>
    <property type="match status" value="1"/>
</dbReference>
<dbReference type="PANTHER" id="PTHR42932">
    <property type="entry name" value="GENERAL STRESS PROTEIN 20U"/>
    <property type="match status" value="1"/>
</dbReference>
<dbReference type="PIRSF" id="PIRSF005900">
    <property type="entry name" value="Dps"/>
    <property type="match status" value="1"/>
</dbReference>
<dbReference type="AlphaFoldDB" id="A0A1G9GRF7"/>
<dbReference type="PRINTS" id="PR01346">
    <property type="entry name" value="HELNAPAPROT"/>
</dbReference>
<dbReference type="Pfam" id="PF00210">
    <property type="entry name" value="Ferritin"/>
    <property type="match status" value="1"/>
</dbReference>
<keyword evidence="5" id="KW-1185">Reference proteome</keyword>
<dbReference type="InterPro" id="IPR008331">
    <property type="entry name" value="Ferritin_DPS_dom"/>
</dbReference>
<protein>
    <submittedName>
        <fullName evidence="4">Starvation-inducible DNA-binding protein</fullName>
    </submittedName>
</protein>
<dbReference type="CDD" id="cd01043">
    <property type="entry name" value="DPS"/>
    <property type="match status" value="1"/>
</dbReference>
<evidence type="ECO:0000313" key="5">
    <source>
        <dbReference type="Proteomes" id="UP000198510"/>
    </source>
</evidence>
<dbReference type="GO" id="GO:0003677">
    <property type="term" value="F:DNA binding"/>
    <property type="evidence" value="ECO:0007669"/>
    <property type="project" value="UniProtKB-KW"/>
</dbReference>
<sequence>MQAVVQAVNPIIADAFALYLKTKNFHWHLSGPHFRDYHLLFDEQAEAILDSIDPLAERIRRIGGTTLRSISHVHQLQTITDNNEAFVKPLDMVKELLSGNRHIARQMREAMELCDAKRDHPTSNLLQEVLDATERRIWFLFEITQQTQ</sequence>
<dbReference type="InterPro" id="IPR009078">
    <property type="entry name" value="Ferritin-like_SF"/>
</dbReference>
<proteinExistence type="inferred from homology"/>
<dbReference type="Proteomes" id="UP000198510">
    <property type="component" value="Unassembled WGS sequence"/>
</dbReference>
<name>A0A1G9GRF7_9BACT</name>
<feature type="domain" description="Ferritin/DPS" evidence="3">
    <location>
        <begin position="6"/>
        <end position="146"/>
    </location>
</feature>
<evidence type="ECO:0000259" key="3">
    <source>
        <dbReference type="Pfam" id="PF00210"/>
    </source>
</evidence>
<evidence type="ECO:0000256" key="1">
    <source>
        <dbReference type="ARBA" id="ARBA00009497"/>
    </source>
</evidence>
<dbReference type="EMBL" id="FNFO01000004">
    <property type="protein sequence ID" value="SDL03238.1"/>
    <property type="molecule type" value="Genomic_DNA"/>
</dbReference>
<dbReference type="STRING" id="1075417.SAMN05421823_104191"/>
<accession>A0A1G9GRF7</accession>